<evidence type="ECO:0000313" key="2">
    <source>
        <dbReference type="EMBL" id="RZS99054.1"/>
    </source>
</evidence>
<gene>
    <name evidence="2" type="ORF">EV197_0258</name>
</gene>
<evidence type="ECO:0000259" key="1">
    <source>
        <dbReference type="Pfam" id="PF00149"/>
    </source>
</evidence>
<evidence type="ECO:0000313" key="3">
    <source>
        <dbReference type="Proteomes" id="UP000292262"/>
    </source>
</evidence>
<dbReference type="SUPFAM" id="SSF56300">
    <property type="entry name" value="Metallo-dependent phosphatases"/>
    <property type="match status" value="1"/>
</dbReference>
<sequence length="211" mass="24222">MTQTICIKDQTFLLHPFGVMYWKEKAMLLIADVHLGKISHFRKHGSAIPAAAIFKNFEQLDEVIAFFQPQKVCFLGDLFHSYKNTEWQFFEAWIAKQESDILLLIGNHDIIDERKYQDLGIKTGTELTIDSILLTHHPEERAGFFNFCGHIHPGVQLQGLGKQRLKLPCFFQKPNQLILPAFGVFTGIYVLEPEEEDKVYAITSKEVIIVS</sequence>
<proteinExistence type="predicted"/>
<dbReference type="RefSeq" id="WP_130284918.1">
    <property type="nucleotide sequence ID" value="NZ_SGXE01000001.1"/>
</dbReference>
<dbReference type="PIRSF" id="PIRSF000887">
    <property type="entry name" value="Pesterase_MJ0037"/>
    <property type="match status" value="1"/>
</dbReference>
<feature type="domain" description="Calcineurin-like phosphoesterase" evidence="1">
    <location>
        <begin position="28"/>
        <end position="118"/>
    </location>
</feature>
<dbReference type="OrthoDB" id="9795838at2"/>
<dbReference type="Pfam" id="PF00149">
    <property type="entry name" value="Metallophos"/>
    <property type="match status" value="1"/>
</dbReference>
<comment type="caution">
    <text evidence="2">The sequence shown here is derived from an EMBL/GenBank/DDBJ whole genome shotgun (WGS) entry which is preliminary data.</text>
</comment>
<protein>
    <submittedName>
        <fullName evidence="2">Putative phosphoesterase</fullName>
    </submittedName>
</protein>
<dbReference type="InterPro" id="IPR029052">
    <property type="entry name" value="Metallo-depent_PP-like"/>
</dbReference>
<dbReference type="NCBIfam" id="TIGR04123">
    <property type="entry name" value="P_estr_lig_assc"/>
    <property type="match status" value="1"/>
</dbReference>
<reference evidence="2 3" key="1">
    <citation type="submission" date="2019-02" db="EMBL/GenBank/DDBJ databases">
        <title>Genomic Encyclopedia of Type Strains, Phase IV (KMG-IV): sequencing the most valuable type-strain genomes for metagenomic binning, comparative biology and taxonomic classification.</title>
        <authorList>
            <person name="Goeker M."/>
        </authorList>
    </citation>
    <scope>NUCLEOTIDE SEQUENCE [LARGE SCALE GENOMIC DNA]</scope>
    <source>
        <strain evidence="2 3">DSM 17196</strain>
    </source>
</reference>
<name>A0A4Q7PF33_9FLAO</name>
<dbReference type="AlphaFoldDB" id="A0A4Q7PF33"/>
<dbReference type="Gene3D" id="3.60.21.10">
    <property type="match status" value="1"/>
</dbReference>
<dbReference type="EMBL" id="SGXE01000001">
    <property type="protein sequence ID" value="RZS99054.1"/>
    <property type="molecule type" value="Genomic_DNA"/>
</dbReference>
<dbReference type="InterPro" id="IPR024173">
    <property type="entry name" value="Pesterase_MJ0037-like"/>
</dbReference>
<dbReference type="GO" id="GO:0016787">
    <property type="term" value="F:hydrolase activity"/>
    <property type="evidence" value="ECO:0007669"/>
    <property type="project" value="InterPro"/>
</dbReference>
<dbReference type="PANTHER" id="PTHR39323">
    <property type="entry name" value="BLR1149 PROTEIN"/>
    <property type="match status" value="1"/>
</dbReference>
<organism evidence="2 3">
    <name type="scientific">Aquimarina brevivitae</name>
    <dbReference type="NCBI Taxonomy" id="323412"/>
    <lineage>
        <taxon>Bacteria</taxon>
        <taxon>Pseudomonadati</taxon>
        <taxon>Bacteroidota</taxon>
        <taxon>Flavobacteriia</taxon>
        <taxon>Flavobacteriales</taxon>
        <taxon>Flavobacteriaceae</taxon>
        <taxon>Aquimarina</taxon>
    </lineage>
</organism>
<dbReference type="PANTHER" id="PTHR39323:SF1">
    <property type="entry name" value="BLR1149 PROTEIN"/>
    <property type="match status" value="1"/>
</dbReference>
<dbReference type="InterPro" id="IPR026336">
    <property type="entry name" value="PdeM-like"/>
</dbReference>
<dbReference type="InterPro" id="IPR004843">
    <property type="entry name" value="Calcineurin-like_PHP"/>
</dbReference>
<keyword evidence="3" id="KW-1185">Reference proteome</keyword>
<accession>A0A4Q7PF33</accession>
<dbReference type="Proteomes" id="UP000292262">
    <property type="component" value="Unassembled WGS sequence"/>
</dbReference>